<sequence>MREGTGTDALFKLAFYADRIVLLDIVSPRGQVIDQIPPSALSACQLWDRDIRIREARRIDARNSQLSYARAWLRRIGSALHLKDFSGKKGFLRDLIGLEYEVNPNVLGEADDGQLGFIHIAFDQMVNRAKGVITSDIILWNALFEVNRKELDKDRAKPFHFRFKLEIQRRYTLVVKQLLAYIVWCMSFEGEADRRPFKLDRRQQGAYDIMMEHGDDLTDAWKEYGGDPAAHKVSRLLDLLESDILELYISIVDHFTKITSMIVF</sequence>
<evidence type="ECO:0000313" key="1">
    <source>
        <dbReference type="EMBL" id="EXK23597.1"/>
    </source>
</evidence>
<name>W9Z4R0_FUSOX</name>
<reference evidence="1" key="2">
    <citation type="submission" date="2014-02" db="EMBL/GenBank/DDBJ databases">
        <title>Annotation of the Genome Sequence of Fusarium oxysporum f. sp. melonis 26406.</title>
        <authorList>
            <consortium name="The Broad Institute Genomics Platform"/>
            <person name="Ma L.-J."/>
            <person name="Corby-Kistler H."/>
            <person name="Broz K."/>
            <person name="Gale L.R."/>
            <person name="Jonkers W."/>
            <person name="O'Donnell K."/>
            <person name="Ploetz R."/>
            <person name="Steinberg C."/>
            <person name="Schwartz D.C."/>
            <person name="VanEtten H."/>
            <person name="Zhou S."/>
            <person name="Young S.K."/>
            <person name="Zeng Q."/>
            <person name="Gargeya S."/>
            <person name="Fitzgerald M."/>
            <person name="Abouelleil A."/>
            <person name="Alvarado L."/>
            <person name="Chapman S.B."/>
            <person name="Gainer-Dewar J."/>
            <person name="Goldberg J."/>
            <person name="Griggs A."/>
            <person name="Gujja S."/>
            <person name="Hansen M."/>
            <person name="Howarth C."/>
            <person name="Imamovic A."/>
            <person name="Ireland A."/>
            <person name="Larimer J."/>
            <person name="McCowan C."/>
            <person name="Murphy C."/>
            <person name="Pearson M."/>
            <person name="Poon T.W."/>
            <person name="Priest M."/>
            <person name="Roberts A."/>
            <person name="Saif S."/>
            <person name="Shea T."/>
            <person name="Sykes S."/>
            <person name="Wortman J."/>
            <person name="Nusbaum C."/>
            <person name="Birren B."/>
        </authorList>
    </citation>
    <scope>NUCLEOTIDE SEQUENCE</scope>
    <source>
        <strain evidence="1">26406</strain>
    </source>
</reference>
<dbReference type="EMBL" id="KI980724">
    <property type="protein sequence ID" value="EXK23597.1"/>
    <property type="molecule type" value="Genomic_DNA"/>
</dbReference>
<accession>W9Z4R0</accession>
<gene>
    <name evidence="1" type="ORF">FOMG_19642</name>
</gene>
<protein>
    <submittedName>
        <fullName evidence="1">Uncharacterized protein</fullName>
    </submittedName>
</protein>
<organism evidence="1">
    <name type="scientific">Fusarium oxysporum f. sp. melonis 26406</name>
    <dbReference type="NCBI Taxonomy" id="1089452"/>
    <lineage>
        <taxon>Eukaryota</taxon>
        <taxon>Fungi</taxon>
        <taxon>Dikarya</taxon>
        <taxon>Ascomycota</taxon>
        <taxon>Pezizomycotina</taxon>
        <taxon>Sordariomycetes</taxon>
        <taxon>Hypocreomycetidae</taxon>
        <taxon>Hypocreales</taxon>
        <taxon>Nectriaceae</taxon>
        <taxon>Fusarium</taxon>
        <taxon>Fusarium oxysporum species complex</taxon>
    </lineage>
</organism>
<dbReference type="OrthoDB" id="5078604at2759"/>
<dbReference type="HOGENOM" id="CLU_1053888_0_0_1"/>
<dbReference type="Proteomes" id="UP000030703">
    <property type="component" value="Unassembled WGS sequence"/>
</dbReference>
<reference evidence="1" key="1">
    <citation type="submission" date="2012-04" db="EMBL/GenBank/DDBJ databases">
        <title>The Genome Sequence of Fusarium oxysporum melonis.</title>
        <authorList>
            <consortium name="The Broad Institute Genome Sequencing Platform"/>
            <person name="Ma L.-J."/>
            <person name="Gale L.R."/>
            <person name="Schwartz D.C."/>
            <person name="Zhou S."/>
            <person name="Corby-Kistler H."/>
            <person name="Young S.K."/>
            <person name="Zeng Q."/>
            <person name="Gargeya S."/>
            <person name="Fitzgerald M."/>
            <person name="Haas B."/>
            <person name="Abouelleil A."/>
            <person name="Alvarado L."/>
            <person name="Arachchi H.M."/>
            <person name="Berlin A."/>
            <person name="Brown A."/>
            <person name="Chapman S.B."/>
            <person name="Chen Z."/>
            <person name="Dunbar C."/>
            <person name="Freedman E."/>
            <person name="Gearin G."/>
            <person name="Goldberg J."/>
            <person name="Griggs A."/>
            <person name="Gujja S."/>
            <person name="Heiman D."/>
            <person name="Howarth C."/>
            <person name="Larson L."/>
            <person name="Lui A."/>
            <person name="MacDonald P.J.P."/>
            <person name="Montmayeur A."/>
            <person name="Murphy C."/>
            <person name="Neiman D."/>
            <person name="Pearson M."/>
            <person name="Priest M."/>
            <person name="Roberts A."/>
            <person name="Saif S."/>
            <person name="Shea T."/>
            <person name="Shenoy N."/>
            <person name="Sisk P."/>
            <person name="Stolte C."/>
            <person name="Sykes S."/>
            <person name="Wortman J."/>
            <person name="Nusbaum C."/>
            <person name="Birren B."/>
        </authorList>
    </citation>
    <scope>NUCLEOTIDE SEQUENCE</scope>
    <source>
        <strain evidence="1">26406</strain>
    </source>
</reference>
<dbReference type="AlphaFoldDB" id="W9Z4R0"/>
<dbReference type="VEuPathDB" id="FungiDB:FOMG_19642"/>
<proteinExistence type="predicted"/>